<gene>
    <name evidence="1" type="ORF">JOF55_001684</name>
</gene>
<dbReference type="AlphaFoldDB" id="A0AAE3ZAU2"/>
<dbReference type="RefSeq" id="WP_310272111.1">
    <property type="nucleotide sequence ID" value="NZ_JAVDXW010000001.1"/>
</dbReference>
<accession>A0AAE3ZAU2</accession>
<comment type="caution">
    <text evidence="1">The sequence shown here is derived from an EMBL/GenBank/DDBJ whole genome shotgun (WGS) entry which is preliminary data.</text>
</comment>
<evidence type="ECO:0000313" key="2">
    <source>
        <dbReference type="Proteomes" id="UP001180845"/>
    </source>
</evidence>
<protein>
    <submittedName>
        <fullName evidence="1">Uncharacterized protein</fullName>
    </submittedName>
</protein>
<dbReference type="EMBL" id="JAVDXW010000001">
    <property type="protein sequence ID" value="MDR7301503.1"/>
    <property type="molecule type" value="Genomic_DNA"/>
</dbReference>
<proteinExistence type="predicted"/>
<dbReference type="Proteomes" id="UP001180845">
    <property type="component" value="Unassembled WGS sequence"/>
</dbReference>
<keyword evidence="2" id="KW-1185">Reference proteome</keyword>
<evidence type="ECO:0000313" key="1">
    <source>
        <dbReference type="EMBL" id="MDR7301503.1"/>
    </source>
</evidence>
<organism evidence="1 2">
    <name type="scientific">Haloactinomyces albus</name>
    <dbReference type="NCBI Taxonomy" id="1352928"/>
    <lineage>
        <taxon>Bacteria</taxon>
        <taxon>Bacillati</taxon>
        <taxon>Actinomycetota</taxon>
        <taxon>Actinomycetes</taxon>
        <taxon>Actinopolysporales</taxon>
        <taxon>Actinopolysporaceae</taxon>
        <taxon>Haloactinomyces</taxon>
    </lineage>
</organism>
<sequence>MSESAPDTPDAYWAAFGYQNHVIPVHDPRRRGTAVIGLCGVMTAPGELGDRDERPTCSVCSSVVRGGSYRLVHRSEAGH</sequence>
<reference evidence="1" key="1">
    <citation type="submission" date="2023-07" db="EMBL/GenBank/DDBJ databases">
        <title>Sequencing the genomes of 1000 actinobacteria strains.</title>
        <authorList>
            <person name="Klenk H.-P."/>
        </authorList>
    </citation>
    <scope>NUCLEOTIDE SEQUENCE</scope>
    <source>
        <strain evidence="1">DSM 45977</strain>
    </source>
</reference>
<name>A0AAE3ZAU2_9ACTN</name>